<dbReference type="RefSeq" id="WP_132748543.1">
    <property type="nucleotide sequence ID" value="NZ_SLXK01000068.1"/>
</dbReference>
<organism evidence="10 11">
    <name type="scientific">Scopulibacillus darangshiensis</name>
    <dbReference type="NCBI Taxonomy" id="442528"/>
    <lineage>
        <taxon>Bacteria</taxon>
        <taxon>Bacillati</taxon>
        <taxon>Bacillota</taxon>
        <taxon>Bacilli</taxon>
        <taxon>Bacillales</taxon>
        <taxon>Sporolactobacillaceae</taxon>
        <taxon>Scopulibacillus</taxon>
    </lineage>
</organism>
<dbReference type="PANTHER" id="PTHR30413">
    <property type="entry name" value="INNER MEMBRANE TRANSPORT PERMEASE"/>
    <property type="match status" value="1"/>
</dbReference>
<evidence type="ECO:0000256" key="3">
    <source>
        <dbReference type="ARBA" id="ARBA00022448"/>
    </source>
</evidence>
<dbReference type="GO" id="GO:0015920">
    <property type="term" value="P:lipopolysaccharide transport"/>
    <property type="evidence" value="ECO:0007669"/>
    <property type="project" value="TreeGrafter"/>
</dbReference>
<feature type="transmembrane region" description="Helical" evidence="8">
    <location>
        <begin position="243"/>
        <end position="262"/>
    </location>
</feature>
<evidence type="ECO:0000313" key="11">
    <source>
        <dbReference type="Proteomes" id="UP000295416"/>
    </source>
</evidence>
<keyword evidence="3 8" id="KW-0813">Transport</keyword>
<evidence type="ECO:0000256" key="8">
    <source>
        <dbReference type="RuleBase" id="RU361157"/>
    </source>
</evidence>
<evidence type="ECO:0000256" key="5">
    <source>
        <dbReference type="ARBA" id="ARBA00022692"/>
    </source>
</evidence>
<evidence type="ECO:0000259" key="9">
    <source>
        <dbReference type="PROSITE" id="PS51012"/>
    </source>
</evidence>
<keyword evidence="7 8" id="KW-0472">Membrane</keyword>
<evidence type="ECO:0000256" key="1">
    <source>
        <dbReference type="ARBA" id="ARBA00004651"/>
    </source>
</evidence>
<dbReference type="InterPro" id="IPR013525">
    <property type="entry name" value="ABC2_TM"/>
</dbReference>
<comment type="similarity">
    <text evidence="2 8">Belongs to the ABC-2 integral membrane protein family.</text>
</comment>
<dbReference type="AlphaFoldDB" id="A0A4R2ND80"/>
<dbReference type="InterPro" id="IPR047817">
    <property type="entry name" value="ABC2_TM_bact-type"/>
</dbReference>
<accession>A0A4R2ND80</accession>
<keyword evidence="5 8" id="KW-0812">Transmembrane</keyword>
<evidence type="ECO:0000256" key="2">
    <source>
        <dbReference type="ARBA" id="ARBA00007783"/>
    </source>
</evidence>
<sequence>MKSALTIIKEQIKSFYLIRRLSVYELKSANSNNYLGILWEIINPMIQITIYWFVFGFVLSSRPPVDGVEYIYWMISGFVVWYFINQAVLQGTKSIFSRIRFISKMSFPMSAIPSYIIFAKFYQHLMLLAVVFVILQFTGFPVSIYFIQMPYFMFATLVLLLALTLITSALATIVRDINMLVPAVMRMMIYMTPILWPLSRIGEEHILIQKLLMLNPFYYVVEGYRSALLGKSGWYLIDHAGYTLYFWVVVIVLLSIGSAIHLKFRDHFVDYL</sequence>
<gene>
    <name evidence="10" type="ORF">EV207_16810</name>
</gene>
<keyword evidence="6 8" id="KW-1133">Transmembrane helix</keyword>
<dbReference type="Proteomes" id="UP000295416">
    <property type="component" value="Unassembled WGS sequence"/>
</dbReference>
<dbReference type="EMBL" id="SLXK01000068">
    <property type="protein sequence ID" value="TCP19002.1"/>
    <property type="molecule type" value="Genomic_DNA"/>
</dbReference>
<name>A0A4R2ND80_9BACL</name>
<feature type="transmembrane region" description="Helical" evidence="8">
    <location>
        <begin position="125"/>
        <end position="147"/>
    </location>
</feature>
<evidence type="ECO:0000256" key="4">
    <source>
        <dbReference type="ARBA" id="ARBA00022475"/>
    </source>
</evidence>
<evidence type="ECO:0000256" key="7">
    <source>
        <dbReference type="ARBA" id="ARBA00023136"/>
    </source>
</evidence>
<evidence type="ECO:0000313" key="10">
    <source>
        <dbReference type="EMBL" id="TCP19002.1"/>
    </source>
</evidence>
<comment type="subcellular location">
    <subcellularLocation>
        <location evidence="1 8">Cell membrane</location>
        <topology evidence="1 8">Multi-pass membrane protein</topology>
    </subcellularLocation>
</comment>
<reference evidence="10 11" key="1">
    <citation type="submission" date="2019-03" db="EMBL/GenBank/DDBJ databases">
        <title>Genomic Encyclopedia of Type Strains, Phase IV (KMG-IV): sequencing the most valuable type-strain genomes for metagenomic binning, comparative biology and taxonomic classification.</title>
        <authorList>
            <person name="Goeker M."/>
        </authorList>
    </citation>
    <scope>NUCLEOTIDE SEQUENCE [LARGE SCALE GENOMIC DNA]</scope>
    <source>
        <strain evidence="10 11">DSM 19377</strain>
    </source>
</reference>
<protein>
    <recommendedName>
        <fullName evidence="8">Transport permease protein</fullName>
    </recommendedName>
</protein>
<feature type="transmembrane region" description="Helical" evidence="8">
    <location>
        <begin position="154"/>
        <end position="173"/>
    </location>
</feature>
<comment type="caution">
    <text evidence="10">The sequence shown here is derived from an EMBL/GenBank/DDBJ whole genome shotgun (WGS) entry which is preliminary data.</text>
</comment>
<feature type="transmembrane region" description="Helical" evidence="8">
    <location>
        <begin position="70"/>
        <end position="89"/>
    </location>
</feature>
<proteinExistence type="inferred from homology"/>
<dbReference type="PROSITE" id="PS51012">
    <property type="entry name" value="ABC_TM2"/>
    <property type="match status" value="1"/>
</dbReference>
<feature type="domain" description="ABC transmembrane type-2" evidence="9">
    <location>
        <begin position="35"/>
        <end position="264"/>
    </location>
</feature>
<dbReference type="GO" id="GO:0005886">
    <property type="term" value="C:plasma membrane"/>
    <property type="evidence" value="ECO:0007669"/>
    <property type="project" value="UniProtKB-SubCell"/>
</dbReference>
<keyword evidence="11" id="KW-1185">Reference proteome</keyword>
<dbReference type="Pfam" id="PF01061">
    <property type="entry name" value="ABC2_membrane"/>
    <property type="match status" value="1"/>
</dbReference>
<keyword evidence="4 8" id="KW-1003">Cell membrane</keyword>
<dbReference type="OrthoDB" id="9794365at2"/>
<feature type="transmembrane region" description="Helical" evidence="8">
    <location>
        <begin position="37"/>
        <end position="58"/>
    </location>
</feature>
<comment type="caution">
    <text evidence="8">Lacks conserved residue(s) required for the propagation of feature annotation.</text>
</comment>
<evidence type="ECO:0000256" key="6">
    <source>
        <dbReference type="ARBA" id="ARBA00022989"/>
    </source>
</evidence>
<dbReference type="GO" id="GO:0140359">
    <property type="term" value="F:ABC-type transporter activity"/>
    <property type="evidence" value="ECO:0007669"/>
    <property type="project" value="InterPro"/>
</dbReference>
<dbReference type="PANTHER" id="PTHR30413:SF10">
    <property type="entry name" value="CAPSULE POLYSACCHARIDE EXPORT INNER-MEMBRANE PROTEIN CTRC"/>
    <property type="match status" value="1"/>
</dbReference>